<evidence type="ECO:0000256" key="10">
    <source>
        <dbReference type="ARBA" id="ARBA00030834"/>
    </source>
</evidence>
<sequence length="314" mass="36382">MMDSTSPILDSDNESDPDILELHNDDDFDKYDDDQTTTATTTVNQKIGSVWRDLVVGEQMEGCLTRLEVTSKTDGYTDMDDPNYKPTNNEHKRKRVYSSIKSNQKTEYESENEYDLELNHVVKKRYSHSNGKVTNCNYKYVNTKGFVKKRDNSDNKTRSRILPVICESEEKPMDQFLEELCTNLHEHNITLMLSVISKIDRNIIIDKYNKTCLIEANGGQMIKNGNRRRTSGGIFFNLIKEDKSIPNSAKKDLFGCSQNEEIKKKKKREKIKRKKEKLKQIIAQDKKEADHLKILDEELESLPLRSSLENKDLS</sequence>
<evidence type="ECO:0000256" key="3">
    <source>
        <dbReference type="ARBA" id="ARBA00006094"/>
    </source>
</evidence>
<evidence type="ECO:0000313" key="15">
    <source>
        <dbReference type="Proteomes" id="UP000694846"/>
    </source>
</evidence>
<dbReference type="OrthoDB" id="20573at2759"/>
<evidence type="ECO:0000259" key="13">
    <source>
        <dbReference type="Pfam" id="PF10258"/>
    </source>
</evidence>
<dbReference type="Proteomes" id="UP000694846">
    <property type="component" value="Unplaced"/>
</dbReference>
<dbReference type="RefSeq" id="XP_025424453.1">
    <property type="nucleotide sequence ID" value="XM_025568668.1"/>
</dbReference>
<dbReference type="Pfam" id="PF10258">
    <property type="entry name" value="PHAX_RNA-bd"/>
    <property type="match status" value="1"/>
</dbReference>
<evidence type="ECO:0000313" key="16">
    <source>
        <dbReference type="RefSeq" id="XP_025424453.1"/>
    </source>
</evidence>
<keyword evidence="7" id="KW-0694">RNA-binding</keyword>
<feature type="region of interest" description="Disordered" evidence="12">
    <location>
        <begin position="1"/>
        <end position="32"/>
    </location>
</feature>
<protein>
    <recommendedName>
        <fullName evidence="4">Phosphorylated adapter RNA export protein</fullName>
    </recommendedName>
    <alternativeName>
        <fullName evidence="10">RNA U small nuclear RNA export adapter protein</fullName>
    </alternativeName>
</protein>
<dbReference type="GO" id="GO:0006408">
    <property type="term" value="P:snRNA export from nucleus"/>
    <property type="evidence" value="ECO:0007669"/>
    <property type="project" value="InterPro"/>
</dbReference>
<keyword evidence="6" id="KW-0963">Cytoplasm</keyword>
<feature type="region of interest" description="Disordered" evidence="12">
    <location>
        <begin position="74"/>
        <end position="111"/>
    </location>
</feature>
<dbReference type="InterPro" id="IPR038092">
    <property type="entry name" value="PHAX_RNA-binding_sf"/>
</dbReference>
<dbReference type="GO" id="GO:0005634">
    <property type="term" value="C:nucleus"/>
    <property type="evidence" value="ECO:0007669"/>
    <property type="project" value="UniProtKB-SubCell"/>
</dbReference>
<dbReference type="AlphaFoldDB" id="A0A2S2QCB4"/>
<evidence type="ECO:0000256" key="9">
    <source>
        <dbReference type="ARBA" id="ARBA00023242"/>
    </source>
</evidence>
<evidence type="ECO:0000256" key="11">
    <source>
        <dbReference type="SAM" id="Coils"/>
    </source>
</evidence>
<dbReference type="InterPro" id="IPR039047">
    <property type="entry name" value="PHAX"/>
</dbReference>
<dbReference type="GO" id="GO:0005737">
    <property type="term" value="C:cytoplasm"/>
    <property type="evidence" value="ECO:0007669"/>
    <property type="project" value="UniProtKB-SubCell"/>
</dbReference>
<organism evidence="14">
    <name type="scientific">Sipha flava</name>
    <name type="common">yellow sugarcane aphid</name>
    <dbReference type="NCBI Taxonomy" id="143950"/>
    <lineage>
        <taxon>Eukaryota</taxon>
        <taxon>Metazoa</taxon>
        <taxon>Ecdysozoa</taxon>
        <taxon>Arthropoda</taxon>
        <taxon>Hexapoda</taxon>
        <taxon>Insecta</taxon>
        <taxon>Pterygota</taxon>
        <taxon>Neoptera</taxon>
        <taxon>Paraneoptera</taxon>
        <taxon>Hemiptera</taxon>
        <taxon>Sternorrhyncha</taxon>
        <taxon>Aphidomorpha</taxon>
        <taxon>Aphidoidea</taxon>
        <taxon>Aphididae</taxon>
        <taxon>Sipha</taxon>
    </lineage>
</organism>
<keyword evidence="8" id="KW-0653">Protein transport</keyword>
<reference evidence="16" key="2">
    <citation type="submission" date="2025-04" db="UniProtKB">
        <authorList>
            <consortium name="RefSeq"/>
        </authorList>
    </citation>
    <scope>IDENTIFICATION</scope>
    <source>
        <tissue evidence="16">Whole body</tissue>
    </source>
</reference>
<gene>
    <name evidence="14" type="primary">PHAX</name>
    <name evidence="16" type="synonym">LOC112693553</name>
    <name evidence="14" type="ORF">g.16852</name>
</gene>
<keyword evidence="5" id="KW-0813">Transport</keyword>
<evidence type="ECO:0000256" key="8">
    <source>
        <dbReference type="ARBA" id="ARBA00022927"/>
    </source>
</evidence>
<dbReference type="GO" id="GO:0003723">
    <property type="term" value="F:RNA binding"/>
    <property type="evidence" value="ECO:0007669"/>
    <property type="project" value="UniProtKB-KW"/>
</dbReference>
<evidence type="ECO:0000256" key="5">
    <source>
        <dbReference type="ARBA" id="ARBA00022448"/>
    </source>
</evidence>
<keyword evidence="9" id="KW-0539">Nucleus</keyword>
<evidence type="ECO:0000256" key="7">
    <source>
        <dbReference type="ARBA" id="ARBA00022884"/>
    </source>
</evidence>
<dbReference type="PANTHER" id="PTHR13135">
    <property type="entry name" value="CYTOSOLIC RESINIFERATOXIN BINDING PROTEIN RBP-26"/>
    <property type="match status" value="1"/>
</dbReference>
<evidence type="ECO:0000256" key="2">
    <source>
        <dbReference type="ARBA" id="ARBA00004496"/>
    </source>
</evidence>
<evidence type="ECO:0000313" key="14">
    <source>
        <dbReference type="EMBL" id="MBY75385.1"/>
    </source>
</evidence>
<comment type="subcellular location">
    <subcellularLocation>
        <location evidence="2">Cytoplasm</location>
    </subcellularLocation>
    <subcellularLocation>
        <location evidence="1">Nucleus</location>
    </subcellularLocation>
</comment>
<dbReference type="GO" id="GO:0015031">
    <property type="term" value="P:protein transport"/>
    <property type="evidence" value="ECO:0007669"/>
    <property type="project" value="UniProtKB-KW"/>
</dbReference>
<evidence type="ECO:0000256" key="4">
    <source>
        <dbReference type="ARBA" id="ARBA00016856"/>
    </source>
</evidence>
<dbReference type="EMBL" id="GGMS01006182">
    <property type="protein sequence ID" value="MBY75385.1"/>
    <property type="molecule type" value="Transcribed_RNA"/>
</dbReference>
<evidence type="ECO:0000256" key="6">
    <source>
        <dbReference type="ARBA" id="ARBA00022490"/>
    </source>
</evidence>
<keyword evidence="11" id="KW-0175">Coiled coil</keyword>
<reference evidence="14" key="1">
    <citation type="submission" date="2018-04" db="EMBL/GenBank/DDBJ databases">
        <title>Transcriptome assembly of Sipha flava.</title>
        <authorList>
            <person name="Scully E.D."/>
            <person name="Geib S.M."/>
            <person name="Palmer N.A."/>
            <person name="Koch K."/>
            <person name="Bradshaw J."/>
            <person name="Heng-Moss T."/>
            <person name="Sarath G."/>
        </authorList>
    </citation>
    <scope>NUCLEOTIDE SEQUENCE</scope>
</reference>
<dbReference type="Gene3D" id="1.10.10.1440">
    <property type="entry name" value="PHAX RNA-binding domain"/>
    <property type="match status" value="1"/>
</dbReference>
<accession>A0A2S2QCB4</accession>
<feature type="domain" description="Phosphorylated adapter RNA export protein RNA-binding" evidence="13">
    <location>
        <begin position="177"/>
        <end position="254"/>
    </location>
</feature>
<feature type="coiled-coil region" evidence="11">
    <location>
        <begin position="257"/>
        <end position="288"/>
    </location>
</feature>
<evidence type="ECO:0000256" key="12">
    <source>
        <dbReference type="SAM" id="MobiDB-lite"/>
    </source>
</evidence>
<keyword evidence="15" id="KW-1185">Reference proteome</keyword>
<comment type="similarity">
    <text evidence="3">Belongs to the PHAX family.</text>
</comment>
<dbReference type="PANTHER" id="PTHR13135:SF0">
    <property type="entry name" value="PHOSPHORYLATED ADAPTER RNA EXPORT PROTEIN"/>
    <property type="match status" value="1"/>
</dbReference>
<name>A0A2S2QCB4_9HEMI</name>
<dbReference type="InterPro" id="IPR019385">
    <property type="entry name" value="PHAX_RNA-binding_domain"/>
</dbReference>
<proteinExistence type="inferred from homology"/>
<evidence type="ECO:0000256" key="1">
    <source>
        <dbReference type="ARBA" id="ARBA00004123"/>
    </source>
</evidence>